<name>A0A0N6WDZ1_CLOPF</name>
<dbReference type="OrthoDB" id="1936043at2"/>
<protein>
    <recommendedName>
        <fullName evidence="4">DUF1617 family protein</fullName>
    </recommendedName>
</protein>
<keyword evidence="1" id="KW-0614">Plasmid</keyword>
<reference evidence="1" key="1">
    <citation type="journal article" date="2015" name="PLoS ONE">
        <title>A Novel Pore-Forming Toxin in Type A Clostridium perfringens Is Associated with Both Fatal Canine Hemorrhagic Gastroenteritis and Fatal Foal Necrotizing Enterocolitis.</title>
        <authorList>
            <person name="Gohari I.M."/>
            <person name="Parreira V.R."/>
            <person name="Nowell V.J."/>
            <person name="Nicholson V.M."/>
            <person name="Oliphant K."/>
            <person name="Prescott J.F."/>
        </authorList>
    </citation>
    <scope>NUCLEOTIDE SEQUENCE</scope>
    <source>
        <strain evidence="1">JP718</strain>
        <plasmid evidence="1">pCP718netF</plasmid>
    </source>
</reference>
<dbReference type="EMBL" id="CP010994">
    <property type="protein sequence ID" value="AMN35180.1"/>
    <property type="molecule type" value="Genomic_DNA"/>
</dbReference>
<proteinExistence type="predicted"/>
<evidence type="ECO:0000313" key="2">
    <source>
        <dbReference type="EMBL" id="AMN35180.1"/>
    </source>
</evidence>
<evidence type="ECO:0000313" key="3">
    <source>
        <dbReference type="Proteomes" id="UP000070260"/>
    </source>
</evidence>
<dbReference type="RefSeq" id="WP_061427026.1">
    <property type="nucleotide sequence ID" value="NZ_CATNZO010000001.1"/>
</dbReference>
<dbReference type="Proteomes" id="UP000070260">
    <property type="component" value="Chromosome"/>
</dbReference>
<accession>A0A0N6WDZ1</accession>
<geneLocation type="plasmid" evidence="1">
    <name>pCP718netF</name>
</geneLocation>
<evidence type="ECO:0000313" key="1">
    <source>
        <dbReference type="EMBL" id="AKF16560.1"/>
    </source>
</evidence>
<organism evidence="1">
    <name type="scientific">Clostridium perfringens</name>
    <dbReference type="NCBI Taxonomy" id="1502"/>
    <lineage>
        <taxon>Bacteria</taxon>
        <taxon>Bacillati</taxon>
        <taxon>Bacillota</taxon>
        <taxon>Clostridia</taxon>
        <taxon>Eubacteriales</taxon>
        <taxon>Clostridiaceae</taxon>
        <taxon>Clostridium</taxon>
    </lineage>
</organism>
<sequence>MVKMTNKEILEKVNVLGEISSRKLPVKVSYAIGKNISKVERELKHYNKERQKLIEEYCLKEDDGTLKITEGNYDIDPERLEYFNKEINELKEIEVEMDIHKFNIELLNGYEMSPGELMCIDFMIEE</sequence>
<dbReference type="AlphaFoldDB" id="A0A0N6WDZ1"/>
<reference evidence="2 3" key="2">
    <citation type="journal article" date="2016" name="PLoS ONE">
        <title>Plasmid Characterization and Chromosome Analysis of Two netF+ Clostridium perfringens Isolates Associated with Foal and Canine Necrotizing Enteritis.</title>
        <authorList>
            <person name="Mehdizadeh Gohari I."/>
            <person name="Kropinski A.M."/>
            <person name="Weese S.J."/>
            <person name="Parreira V.R."/>
            <person name="Whitehead A.E."/>
            <person name="Boerlin P."/>
            <person name="Prescott J.F."/>
        </authorList>
    </citation>
    <scope>NUCLEOTIDE SEQUENCE [LARGE SCALE GENOMIC DNA]</scope>
    <source>
        <strain evidence="2 3">JP838</strain>
    </source>
</reference>
<gene>
    <name evidence="2" type="ORF">JFP838_05235</name>
</gene>
<evidence type="ECO:0008006" key="4">
    <source>
        <dbReference type="Google" id="ProtNLM"/>
    </source>
</evidence>
<dbReference type="EMBL" id="KP739975">
    <property type="protein sequence ID" value="AKF16560.1"/>
    <property type="molecule type" value="Genomic_DNA"/>
</dbReference>
<dbReference type="PATRIC" id="fig|1502.177.peg.1047"/>